<evidence type="ECO:0000313" key="2">
    <source>
        <dbReference type="EMBL" id="RVW61239.1"/>
    </source>
</evidence>
<comment type="caution">
    <text evidence="2">The sequence shown here is derived from an EMBL/GenBank/DDBJ whole genome shotgun (WGS) entry which is preliminary data.</text>
</comment>
<organism evidence="2 3">
    <name type="scientific">Vitis vinifera</name>
    <name type="common">Grape</name>
    <dbReference type="NCBI Taxonomy" id="29760"/>
    <lineage>
        <taxon>Eukaryota</taxon>
        <taxon>Viridiplantae</taxon>
        <taxon>Streptophyta</taxon>
        <taxon>Embryophyta</taxon>
        <taxon>Tracheophyta</taxon>
        <taxon>Spermatophyta</taxon>
        <taxon>Magnoliopsida</taxon>
        <taxon>eudicotyledons</taxon>
        <taxon>Gunneridae</taxon>
        <taxon>Pentapetalae</taxon>
        <taxon>rosids</taxon>
        <taxon>Vitales</taxon>
        <taxon>Vitaceae</taxon>
        <taxon>Viteae</taxon>
        <taxon>Vitis</taxon>
    </lineage>
</organism>
<feature type="domain" description="Reverse transcriptase Ty1/copia-type" evidence="1">
    <location>
        <begin position="11"/>
        <end position="62"/>
    </location>
</feature>
<dbReference type="Proteomes" id="UP000288805">
    <property type="component" value="Unassembled WGS sequence"/>
</dbReference>
<evidence type="ECO:0000313" key="3">
    <source>
        <dbReference type="Proteomes" id="UP000288805"/>
    </source>
</evidence>
<name>A0A438FMJ1_VITVI</name>
<evidence type="ECO:0000259" key="1">
    <source>
        <dbReference type="Pfam" id="PF07727"/>
    </source>
</evidence>
<dbReference type="EMBL" id="QGNW01000842">
    <property type="protein sequence ID" value="RVW61239.1"/>
    <property type="molecule type" value="Genomic_DNA"/>
</dbReference>
<gene>
    <name evidence="2" type="primary">AtMg00820_124</name>
    <name evidence="2" type="ORF">CK203_020651</name>
</gene>
<dbReference type="AlphaFoldDB" id="A0A438FMJ1"/>
<protein>
    <submittedName>
        <fullName evidence="2">Putative mitochondrial protein</fullName>
    </submittedName>
</protein>
<reference evidence="2 3" key="1">
    <citation type="journal article" date="2018" name="PLoS Genet.">
        <title>Population sequencing reveals clonal diversity and ancestral inbreeding in the grapevine cultivar Chardonnay.</title>
        <authorList>
            <person name="Roach M.J."/>
            <person name="Johnson D.L."/>
            <person name="Bohlmann J."/>
            <person name="van Vuuren H.J."/>
            <person name="Jones S.J."/>
            <person name="Pretorius I.S."/>
            <person name="Schmidt S.A."/>
            <person name="Borneman A.R."/>
        </authorList>
    </citation>
    <scope>NUCLEOTIDE SEQUENCE [LARGE SCALE GENOMIC DNA]</scope>
    <source>
        <strain evidence="3">cv. Chardonnay</strain>
        <tissue evidence="2">Leaf</tissue>
    </source>
</reference>
<proteinExistence type="predicted"/>
<dbReference type="InterPro" id="IPR013103">
    <property type="entry name" value="RVT_2"/>
</dbReference>
<sequence length="63" mass="7313">MFEEFDALLHNGTWELNPSTKSQNLVGCKWIFRIKRNPDDSIAQYKTPLVTKGFHQLPGIDYC</sequence>
<accession>A0A438FMJ1</accession>
<dbReference type="Pfam" id="PF07727">
    <property type="entry name" value="RVT_2"/>
    <property type="match status" value="1"/>
</dbReference>